<dbReference type="AlphaFoldDB" id="A0A8D8AJG4"/>
<keyword evidence="1" id="KW-0812">Transmembrane</keyword>
<evidence type="ECO:0000313" key="2">
    <source>
        <dbReference type="EMBL" id="CAG6458192.1"/>
    </source>
</evidence>
<keyword evidence="1" id="KW-1133">Transmembrane helix</keyword>
<dbReference type="EMBL" id="HBUE01034292">
    <property type="protein sequence ID" value="CAG6458192.1"/>
    <property type="molecule type" value="Transcribed_RNA"/>
</dbReference>
<name>A0A8D8AJG4_CULPI</name>
<organism evidence="2">
    <name type="scientific">Culex pipiens</name>
    <name type="common">House mosquito</name>
    <dbReference type="NCBI Taxonomy" id="7175"/>
    <lineage>
        <taxon>Eukaryota</taxon>
        <taxon>Metazoa</taxon>
        <taxon>Ecdysozoa</taxon>
        <taxon>Arthropoda</taxon>
        <taxon>Hexapoda</taxon>
        <taxon>Insecta</taxon>
        <taxon>Pterygota</taxon>
        <taxon>Neoptera</taxon>
        <taxon>Endopterygota</taxon>
        <taxon>Diptera</taxon>
        <taxon>Nematocera</taxon>
        <taxon>Culicoidea</taxon>
        <taxon>Culicidae</taxon>
        <taxon>Culicinae</taxon>
        <taxon>Culicini</taxon>
        <taxon>Culex</taxon>
        <taxon>Culex</taxon>
    </lineage>
</organism>
<keyword evidence="1" id="KW-0472">Membrane</keyword>
<proteinExistence type="predicted"/>
<evidence type="ECO:0000256" key="1">
    <source>
        <dbReference type="SAM" id="Phobius"/>
    </source>
</evidence>
<feature type="transmembrane region" description="Helical" evidence="1">
    <location>
        <begin position="84"/>
        <end position="111"/>
    </location>
</feature>
<sequence length="117" mass="12989">MSPPKAIGRSRKWYSTTGRFVRRSGPFKRAEFSDVPWTAAAASQTKRILFGFFGFSTTFKGRYHTLPGTASSTSCAVSLCAYPFVTYCSICLATFSCSCWFLASFLSRLFIRLTAMG</sequence>
<accession>A0A8D8AJG4</accession>
<reference evidence="2" key="1">
    <citation type="submission" date="2021-05" db="EMBL/GenBank/DDBJ databases">
        <authorList>
            <person name="Alioto T."/>
            <person name="Alioto T."/>
            <person name="Gomez Garrido J."/>
        </authorList>
    </citation>
    <scope>NUCLEOTIDE SEQUENCE</scope>
</reference>
<protein>
    <submittedName>
        <fullName evidence="2">(northern house mosquito) hypothetical protein</fullName>
    </submittedName>
</protein>